<dbReference type="InterPro" id="IPR023298">
    <property type="entry name" value="ATPase_P-typ_TM_dom_sf"/>
</dbReference>
<comment type="subcellular location">
    <subcellularLocation>
        <location evidence="2">Cell membrane</location>
        <topology evidence="2">Multi-pass membrane protein</topology>
    </subcellularLocation>
</comment>
<dbReference type="FunFam" id="3.40.50.1000:FF:000047">
    <property type="entry name" value="Sodium P-type ATPase"/>
    <property type="match status" value="1"/>
</dbReference>
<evidence type="ECO:0000256" key="23">
    <source>
        <dbReference type="SAM" id="Phobius"/>
    </source>
</evidence>
<organism evidence="25 26">
    <name type="scientific">Hapsidospora chrysogenum (strain ATCC 11550 / CBS 779.69 / DSM 880 / IAM 14645 / JCM 23072 / IMI 49137)</name>
    <name type="common">Acremonium chrysogenum</name>
    <dbReference type="NCBI Taxonomy" id="857340"/>
    <lineage>
        <taxon>Eukaryota</taxon>
        <taxon>Fungi</taxon>
        <taxon>Dikarya</taxon>
        <taxon>Ascomycota</taxon>
        <taxon>Pezizomycotina</taxon>
        <taxon>Sordariomycetes</taxon>
        <taxon>Hypocreomycetidae</taxon>
        <taxon>Hypocreales</taxon>
        <taxon>Bionectriaceae</taxon>
        <taxon>Hapsidospora</taxon>
    </lineage>
</organism>
<dbReference type="SFLD" id="SFLDG00002">
    <property type="entry name" value="C1.7:_P-type_atpase_like"/>
    <property type="match status" value="1"/>
</dbReference>
<evidence type="ECO:0000256" key="12">
    <source>
        <dbReference type="ARBA" id="ARBA00022967"/>
    </source>
</evidence>
<dbReference type="SMART" id="SM00831">
    <property type="entry name" value="Cation_ATPase_N"/>
    <property type="match status" value="1"/>
</dbReference>
<dbReference type="GO" id="GO:0016887">
    <property type="term" value="F:ATP hydrolysis activity"/>
    <property type="evidence" value="ECO:0007669"/>
    <property type="project" value="InterPro"/>
</dbReference>
<keyword evidence="8" id="KW-0547">Nucleotide-binding</keyword>
<evidence type="ECO:0000256" key="19">
    <source>
        <dbReference type="ARBA" id="ARBA00035029"/>
    </source>
</evidence>
<dbReference type="SFLD" id="SFLDS00003">
    <property type="entry name" value="Haloacid_Dehalogenase"/>
    <property type="match status" value="1"/>
</dbReference>
<feature type="transmembrane region" description="Helical" evidence="23">
    <location>
        <begin position="850"/>
        <end position="870"/>
    </location>
</feature>
<evidence type="ECO:0000256" key="2">
    <source>
        <dbReference type="ARBA" id="ARBA00004651"/>
    </source>
</evidence>
<dbReference type="InterPro" id="IPR006414">
    <property type="entry name" value="P-type_ATPase_IID"/>
</dbReference>
<keyword evidence="14" id="KW-0915">Sodium</keyword>
<evidence type="ECO:0000256" key="9">
    <source>
        <dbReference type="ARBA" id="ARBA00022840"/>
    </source>
</evidence>
<dbReference type="FunFam" id="3.40.50.1000:FF:000001">
    <property type="entry name" value="Phospholipid-transporting ATPase IC"/>
    <property type="match status" value="1"/>
</dbReference>
<feature type="transmembrane region" description="Helical" evidence="23">
    <location>
        <begin position="1023"/>
        <end position="1041"/>
    </location>
</feature>
<evidence type="ECO:0000313" key="26">
    <source>
        <dbReference type="Proteomes" id="UP000029964"/>
    </source>
</evidence>
<proteinExistence type="inferred from homology"/>
<feature type="transmembrane region" description="Helical" evidence="23">
    <location>
        <begin position="891"/>
        <end position="918"/>
    </location>
</feature>
<feature type="region of interest" description="Disordered" evidence="22">
    <location>
        <begin position="190"/>
        <end position="212"/>
    </location>
</feature>
<dbReference type="SUPFAM" id="SSF81665">
    <property type="entry name" value="Calcium ATPase, transmembrane domain M"/>
    <property type="match status" value="1"/>
</dbReference>
<evidence type="ECO:0000256" key="8">
    <source>
        <dbReference type="ARBA" id="ARBA00022741"/>
    </source>
</evidence>
<keyword evidence="7" id="KW-0479">Metal-binding</keyword>
<dbReference type="InterPro" id="IPR006068">
    <property type="entry name" value="ATPase_P-typ_cation-transptr_C"/>
</dbReference>
<evidence type="ECO:0000256" key="4">
    <source>
        <dbReference type="ARBA" id="ARBA00022475"/>
    </source>
</evidence>
<gene>
    <name evidence="25" type="ORF">ACRE_020090</name>
</gene>
<dbReference type="STRING" id="857340.A0A086TCM0"/>
<dbReference type="PROSITE" id="PS00154">
    <property type="entry name" value="ATPASE_E1_E2"/>
    <property type="match status" value="1"/>
</dbReference>
<evidence type="ECO:0000256" key="3">
    <source>
        <dbReference type="ARBA" id="ARBA00022448"/>
    </source>
</evidence>
<dbReference type="InterPro" id="IPR036412">
    <property type="entry name" value="HAD-like_sf"/>
</dbReference>
<dbReference type="SUPFAM" id="SSF56784">
    <property type="entry name" value="HAD-like"/>
    <property type="match status" value="1"/>
</dbReference>
<dbReference type="FunFam" id="3.40.1110.10:FF:000039">
    <property type="entry name" value="Sodium P-type ATPase"/>
    <property type="match status" value="1"/>
</dbReference>
<comment type="catalytic activity">
    <reaction evidence="20">
        <text>K(+)(in) + ATP + H2O = K(+)(out) + ADP + phosphate + H(+)</text>
        <dbReference type="Rhea" id="RHEA:75815"/>
        <dbReference type="ChEBI" id="CHEBI:15377"/>
        <dbReference type="ChEBI" id="CHEBI:15378"/>
        <dbReference type="ChEBI" id="CHEBI:29103"/>
        <dbReference type="ChEBI" id="CHEBI:30616"/>
        <dbReference type="ChEBI" id="CHEBI:43474"/>
        <dbReference type="ChEBI" id="CHEBI:456216"/>
    </reaction>
</comment>
<keyword evidence="4" id="KW-1003">Cell membrane</keyword>
<sequence length="1079" mass="118052">MEKEKDTQSGIGHVSGQANEPLSRPAHALDSERVVHELETNATTGLTPEVAAQRLAEYGPNDLGKEKGVQPLQIFIAQVVNAMTLVLILALAASFAIQSWIEGGVLGAMILINIVIGFYQDLQAQRTIASLNSLNSPSARVVRGGVSSTVDATTLVPGDILELKTGDVVPADARILECVNLEAEEAALTGESVPSRKDPEITFANGSDSDGSWDDVGPGDRLNVVFSSTTITKGRGRAVVFATGMFTEIGAIAAALRDQDRGTRKIKRDEHGRASPQDYVMFALGRVWDIIGEFLGVTVGTPLQRKLSKLFLIIFGLAIICAIIILAANEFAPRNDVIIYAIATAIGTLPITLILVLTITMAAGTKVMVNRHVLVRNMRSLEALGGVTNICSDKTGTLTQGKMVTRMAWLPGRGTYTVNVTNDPYNPEAGDVEFSQIQPKDIGDGTTTSKVSPIEEGESHPSLRAFLDVANLANLATVKKASDNEEGDPDSTETRWITQGDPTEIAIQVFAARFGRNIHTRPSFDDAEWNQLVEFPFDSSVKKMSVLVQSKTSGEVHVLTKGAVERVVNSCVQMTATDGAAVQITEDLKAEILSNMEALARRGLRVLAFATRTSPRSVSNEEARKGSLQREEFESDLVFRGLIGIYDPPRPESRPSVFKCHQAGIGVHMLTGDHPETARTIAREVGILPSRMELLRQDIAKNIVMTAAEFDNLTDEEIDQLPELPLVVARCAPSTKVRMIDALHRRGRYVAMTGDGVNDSPSLHRADVGIAMGLGGSDVAKSASDIVLSDDNFASILNAVEEGRRIFDNVQKFMLHVLAANVCFVTALLIGLVYKDKSGISIFQITPIEILYMLLVAGAFTETGLGFESASPDILRRPPESLKHGVITPEFLADLVVYGLLMAVCVIVSFVSVLFGWYDGYLGNNCNLRWSESCNGVFRARSTAFTVMMWMFLFFAWELVDARRSFFDGMFSNTRTWANRLWINPFLFWSVVIGFISIFPTLYIPVLNTKVFLHAGIDKEWGVVFAVTALFFLGAEAWKWAKRVYLRRNNLMLGKKVGLGEEDLEARVFQRFYNSESEK</sequence>
<accession>A0A086TCM0</accession>
<feature type="domain" description="Cation-transporting P-type ATPase N-terminal" evidence="24">
    <location>
        <begin position="25"/>
        <end position="99"/>
    </location>
</feature>
<feature type="transmembrane region" description="Helical" evidence="23">
    <location>
        <begin position="310"/>
        <end position="332"/>
    </location>
</feature>
<dbReference type="FunFam" id="1.20.1110.10:FF:000015">
    <property type="entry name" value="Sodium ion P-type ATPase"/>
    <property type="match status" value="1"/>
</dbReference>
<keyword evidence="12" id="KW-1278">Translocase</keyword>
<keyword evidence="17" id="KW-0739">Sodium transport</keyword>
<dbReference type="EC" id="7.2.2.3" evidence="19"/>
<dbReference type="NCBIfam" id="TIGR01494">
    <property type="entry name" value="ATPase_P-type"/>
    <property type="match status" value="2"/>
</dbReference>
<evidence type="ECO:0000256" key="20">
    <source>
        <dbReference type="ARBA" id="ARBA00048599"/>
    </source>
</evidence>
<evidence type="ECO:0000256" key="14">
    <source>
        <dbReference type="ARBA" id="ARBA00023053"/>
    </source>
</evidence>
<keyword evidence="11" id="KW-0630">Potassium</keyword>
<keyword evidence="15" id="KW-0406">Ion transport</keyword>
<dbReference type="PRINTS" id="PR00119">
    <property type="entry name" value="CATATPASE"/>
</dbReference>
<comment type="similarity">
    <text evidence="18">Belongs to the cation transport ATPase (P-type) (TC 3.A.3) family. Type IID subfamily.</text>
</comment>
<keyword evidence="16 23" id="KW-0472">Membrane</keyword>
<evidence type="ECO:0000256" key="17">
    <source>
        <dbReference type="ARBA" id="ARBA00023201"/>
    </source>
</evidence>
<dbReference type="SUPFAM" id="SSF81660">
    <property type="entry name" value="Metal cation-transporting ATPase, ATP-binding domain N"/>
    <property type="match status" value="1"/>
</dbReference>
<dbReference type="InterPro" id="IPR059000">
    <property type="entry name" value="ATPase_P-type_domA"/>
</dbReference>
<dbReference type="Pfam" id="PF00690">
    <property type="entry name" value="Cation_ATPase_N"/>
    <property type="match status" value="1"/>
</dbReference>
<dbReference type="GO" id="GO:0005524">
    <property type="term" value="F:ATP binding"/>
    <property type="evidence" value="ECO:0007669"/>
    <property type="project" value="UniProtKB-KW"/>
</dbReference>
<name>A0A086TCM0_HAPC1</name>
<keyword evidence="9" id="KW-0067">ATP-binding</keyword>
<feature type="region of interest" description="Disordered" evidence="22">
    <location>
        <begin position="1"/>
        <end position="25"/>
    </location>
</feature>
<keyword evidence="26" id="KW-1185">Reference proteome</keyword>
<dbReference type="SFLD" id="SFLDF00027">
    <property type="entry name" value="p-type_atpase"/>
    <property type="match status" value="1"/>
</dbReference>
<dbReference type="GO" id="GO:0005886">
    <property type="term" value="C:plasma membrane"/>
    <property type="evidence" value="ECO:0007669"/>
    <property type="project" value="UniProtKB-SubCell"/>
</dbReference>
<dbReference type="Gene3D" id="1.20.1110.10">
    <property type="entry name" value="Calcium-transporting ATPase, transmembrane domain"/>
    <property type="match status" value="2"/>
</dbReference>
<evidence type="ECO:0000256" key="10">
    <source>
        <dbReference type="ARBA" id="ARBA00022842"/>
    </source>
</evidence>
<evidence type="ECO:0000256" key="16">
    <source>
        <dbReference type="ARBA" id="ARBA00023136"/>
    </source>
</evidence>
<dbReference type="HOGENOM" id="CLU_002360_3_0_1"/>
<dbReference type="InterPro" id="IPR044492">
    <property type="entry name" value="P_typ_ATPase_HD_dom"/>
</dbReference>
<evidence type="ECO:0000259" key="24">
    <source>
        <dbReference type="SMART" id="SM00831"/>
    </source>
</evidence>
<dbReference type="Gene3D" id="3.40.1110.10">
    <property type="entry name" value="Calcium-transporting ATPase, cytoplasmic domain N"/>
    <property type="match status" value="1"/>
</dbReference>
<dbReference type="InterPro" id="IPR001757">
    <property type="entry name" value="P_typ_ATPase"/>
</dbReference>
<feature type="region of interest" description="Disordered" evidence="22">
    <location>
        <begin position="438"/>
        <end position="457"/>
    </location>
</feature>
<dbReference type="OrthoDB" id="3352408at2759"/>
<comment type="caution">
    <text evidence="25">The sequence shown here is derived from an EMBL/GenBank/DDBJ whole genome shotgun (WGS) entry which is preliminary data.</text>
</comment>
<dbReference type="InterPro" id="IPR023214">
    <property type="entry name" value="HAD_sf"/>
</dbReference>
<dbReference type="Gene3D" id="2.70.150.10">
    <property type="entry name" value="Calcium-transporting ATPase, cytoplasmic transduction domain A"/>
    <property type="match status" value="1"/>
</dbReference>
<protein>
    <recommendedName>
        <fullName evidence="19">P-type Na(+) transporter</fullName>
        <ecNumber evidence="19">7.2.2.3</ecNumber>
    </recommendedName>
</protein>
<feature type="transmembrane region" description="Helical" evidence="23">
    <location>
        <begin position="813"/>
        <end position="834"/>
    </location>
</feature>
<evidence type="ECO:0000256" key="21">
    <source>
        <dbReference type="ARBA" id="ARBA00049499"/>
    </source>
</evidence>
<dbReference type="Gene3D" id="3.40.50.1000">
    <property type="entry name" value="HAD superfamily/HAD-like"/>
    <property type="match status" value="1"/>
</dbReference>
<evidence type="ECO:0000256" key="7">
    <source>
        <dbReference type="ARBA" id="ARBA00022723"/>
    </source>
</evidence>
<evidence type="ECO:0000256" key="11">
    <source>
        <dbReference type="ARBA" id="ARBA00022958"/>
    </source>
</evidence>
<keyword evidence="10" id="KW-0460">Magnesium</keyword>
<comment type="catalytic activity">
    <reaction evidence="21">
        <text>Na(+)(in) + ATP + H2O = Na(+)(out) + ADP + phosphate + H(+)</text>
        <dbReference type="Rhea" id="RHEA:14633"/>
        <dbReference type="ChEBI" id="CHEBI:15377"/>
        <dbReference type="ChEBI" id="CHEBI:15378"/>
        <dbReference type="ChEBI" id="CHEBI:29101"/>
        <dbReference type="ChEBI" id="CHEBI:30616"/>
        <dbReference type="ChEBI" id="CHEBI:43474"/>
        <dbReference type="ChEBI" id="CHEBI:456216"/>
        <dbReference type="EC" id="7.2.2.3"/>
    </reaction>
    <physiologicalReaction direction="left-to-right" evidence="21">
        <dbReference type="Rhea" id="RHEA:14634"/>
    </physiologicalReaction>
</comment>
<keyword evidence="6 23" id="KW-0812">Transmembrane</keyword>
<feature type="transmembrane region" description="Helical" evidence="23">
    <location>
        <begin position="981"/>
        <end position="1003"/>
    </location>
</feature>
<evidence type="ECO:0000313" key="25">
    <source>
        <dbReference type="EMBL" id="KFH47102.1"/>
    </source>
</evidence>
<evidence type="ECO:0000256" key="1">
    <source>
        <dbReference type="ARBA" id="ARBA00001946"/>
    </source>
</evidence>
<dbReference type="GO" id="GO:0046872">
    <property type="term" value="F:metal ion binding"/>
    <property type="evidence" value="ECO:0007669"/>
    <property type="project" value="UniProtKB-KW"/>
</dbReference>
<dbReference type="Pfam" id="PF00122">
    <property type="entry name" value="E1-E2_ATPase"/>
    <property type="match status" value="1"/>
</dbReference>
<dbReference type="GO" id="GO:0006813">
    <property type="term" value="P:potassium ion transport"/>
    <property type="evidence" value="ECO:0007669"/>
    <property type="project" value="UniProtKB-KW"/>
</dbReference>
<dbReference type="Pfam" id="PF00689">
    <property type="entry name" value="Cation_ATPase_C"/>
    <property type="match status" value="1"/>
</dbReference>
<evidence type="ECO:0000256" key="18">
    <source>
        <dbReference type="ARBA" id="ARBA00035017"/>
    </source>
</evidence>
<feature type="transmembrane region" description="Helical" evidence="23">
    <location>
        <begin position="338"/>
        <end position="363"/>
    </location>
</feature>
<dbReference type="InterPro" id="IPR018303">
    <property type="entry name" value="ATPase_P-typ_P_site"/>
</dbReference>
<dbReference type="InterPro" id="IPR004014">
    <property type="entry name" value="ATPase_P-typ_cation-transptr_N"/>
</dbReference>
<keyword evidence="13 23" id="KW-1133">Transmembrane helix</keyword>
<dbReference type="NCBIfam" id="TIGR01523">
    <property type="entry name" value="ATPase-IID_K-Na"/>
    <property type="match status" value="1"/>
</dbReference>
<dbReference type="InterPro" id="IPR008250">
    <property type="entry name" value="ATPase_P-typ_transduc_dom_A_sf"/>
</dbReference>
<dbReference type="AlphaFoldDB" id="A0A086TCM0"/>
<evidence type="ECO:0000256" key="22">
    <source>
        <dbReference type="SAM" id="MobiDB-lite"/>
    </source>
</evidence>
<dbReference type="InterPro" id="IPR023299">
    <property type="entry name" value="ATPase_P-typ_cyto_dom_N"/>
</dbReference>
<feature type="transmembrane region" description="Helical" evidence="23">
    <location>
        <begin position="103"/>
        <end position="119"/>
    </location>
</feature>
<dbReference type="GO" id="GO:0008554">
    <property type="term" value="F:P-type sodium transporter activity"/>
    <property type="evidence" value="ECO:0007669"/>
    <property type="project" value="UniProtKB-EC"/>
</dbReference>
<keyword evidence="5" id="KW-0633">Potassium transport</keyword>
<dbReference type="Proteomes" id="UP000029964">
    <property type="component" value="Unassembled WGS sequence"/>
</dbReference>
<dbReference type="PANTHER" id="PTHR42861">
    <property type="entry name" value="CALCIUM-TRANSPORTING ATPASE"/>
    <property type="match status" value="1"/>
</dbReference>
<keyword evidence="3" id="KW-0813">Transport</keyword>
<evidence type="ECO:0000256" key="13">
    <source>
        <dbReference type="ARBA" id="ARBA00022989"/>
    </source>
</evidence>
<evidence type="ECO:0000256" key="15">
    <source>
        <dbReference type="ARBA" id="ARBA00023065"/>
    </source>
</evidence>
<reference evidence="26" key="1">
    <citation type="journal article" date="2014" name="Genome Announc.">
        <title>Genome sequence and annotation of Acremonium chrysogenum, producer of the beta-lactam antibiotic cephalosporin C.</title>
        <authorList>
            <person name="Terfehr D."/>
            <person name="Dahlmann T.A."/>
            <person name="Specht T."/>
            <person name="Zadra I."/>
            <person name="Kuernsteiner H."/>
            <person name="Kueck U."/>
        </authorList>
    </citation>
    <scope>NUCLEOTIDE SEQUENCE [LARGE SCALE GENOMIC DNA]</scope>
    <source>
        <strain evidence="26">ATCC 11550 / CBS 779.69 / DSM 880 / IAM 14645 / JCM 23072 / IMI 49137</strain>
    </source>
</reference>
<comment type="cofactor">
    <cofactor evidence="1">
        <name>Mg(2+)</name>
        <dbReference type="ChEBI" id="CHEBI:18420"/>
    </cofactor>
</comment>
<feature type="transmembrane region" description="Helical" evidence="23">
    <location>
        <begin position="74"/>
        <end position="97"/>
    </location>
</feature>
<evidence type="ECO:0000256" key="5">
    <source>
        <dbReference type="ARBA" id="ARBA00022538"/>
    </source>
</evidence>
<dbReference type="SUPFAM" id="SSF81653">
    <property type="entry name" value="Calcium ATPase, transduction domain A"/>
    <property type="match status" value="1"/>
</dbReference>
<dbReference type="EMBL" id="JPKY01000012">
    <property type="protein sequence ID" value="KFH47102.1"/>
    <property type="molecule type" value="Genomic_DNA"/>
</dbReference>
<evidence type="ECO:0000256" key="6">
    <source>
        <dbReference type="ARBA" id="ARBA00022692"/>
    </source>
</evidence>
<dbReference type="Pfam" id="PF13246">
    <property type="entry name" value="Cation_ATPase"/>
    <property type="match status" value="1"/>
</dbReference>
<feature type="transmembrane region" description="Helical" evidence="23">
    <location>
        <begin position="938"/>
        <end position="960"/>
    </location>
</feature>